<sequence>MFFNHCNLSGTVGVWKCQERVNRHFVASQIAILVCSKVAASLHCKSARLTRQECKLAASYRKLRSHQATNLQQACHVKLIANIAKTEYEHNLGLEPATWHLLA</sequence>
<accession>A0A4Y2V6G9</accession>
<proteinExistence type="predicted"/>
<evidence type="ECO:0000313" key="2">
    <source>
        <dbReference type="Proteomes" id="UP000499080"/>
    </source>
</evidence>
<dbReference type="EMBL" id="BGPR01042808">
    <property type="protein sequence ID" value="GBO19337.1"/>
    <property type="molecule type" value="Genomic_DNA"/>
</dbReference>
<keyword evidence="2" id="KW-1185">Reference proteome</keyword>
<organism evidence="1 2">
    <name type="scientific">Araneus ventricosus</name>
    <name type="common">Orbweaver spider</name>
    <name type="synonym">Epeira ventricosa</name>
    <dbReference type="NCBI Taxonomy" id="182803"/>
    <lineage>
        <taxon>Eukaryota</taxon>
        <taxon>Metazoa</taxon>
        <taxon>Ecdysozoa</taxon>
        <taxon>Arthropoda</taxon>
        <taxon>Chelicerata</taxon>
        <taxon>Arachnida</taxon>
        <taxon>Araneae</taxon>
        <taxon>Araneomorphae</taxon>
        <taxon>Entelegynae</taxon>
        <taxon>Araneoidea</taxon>
        <taxon>Araneidae</taxon>
        <taxon>Araneus</taxon>
    </lineage>
</organism>
<reference evidence="1 2" key="1">
    <citation type="journal article" date="2019" name="Sci. Rep.">
        <title>Orb-weaving spider Araneus ventricosus genome elucidates the spidroin gene catalogue.</title>
        <authorList>
            <person name="Kono N."/>
            <person name="Nakamura H."/>
            <person name="Ohtoshi R."/>
            <person name="Moran D.A.P."/>
            <person name="Shinohara A."/>
            <person name="Yoshida Y."/>
            <person name="Fujiwara M."/>
            <person name="Mori M."/>
            <person name="Tomita M."/>
            <person name="Arakawa K."/>
        </authorList>
    </citation>
    <scope>NUCLEOTIDE SEQUENCE [LARGE SCALE GENOMIC DNA]</scope>
</reference>
<name>A0A4Y2V6G9_ARAVE</name>
<protein>
    <submittedName>
        <fullName evidence="1">Uncharacterized protein</fullName>
    </submittedName>
</protein>
<comment type="caution">
    <text evidence="1">The sequence shown here is derived from an EMBL/GenBank/DDBJ whole genome shotgun (WGS) entry which is preliminary data.</text>
</comment>
<dbReference type="Proteomes" id="UP000499080">
    <property type="component" value="Unassembled WGS sequence"/>
</dbReference>
<evidence type="ECO:0000313" key="1">
    <source>
        <dbReference type="EMBL" id="GBO19337.1"/>
    </source>
</evidence>
<gene>
    <name evidence="1" type="ORF">AVEN_129100_1</name>
</gene>
<dbReference type="AlphaFoldDB" id="A0A4Y2V6G9"/>